<dbReference type="Proteomes" id="UP001164250">
    <property type="component" value="Chromosome 12"/>
</dbReference>
<comment type="caution">
    <text evidence="1">The sequence shown here is derived from an EMBL/GenBank/DDBJ whole genome shotgun (WGS) entry which is preliminary data.</text>
</comment>
<reference evidence="2" key="1">
    <citation type="journal article" date="2023" name="G3 (Bethesda)">
        <title>Genome assembly and association tests identify interacting loci associated with vigor, precocity, and sex in interspecific pistachio rootstocks.</title>
        <authorList>
            <person name="Palmer W."/>
            <person name="Jacygrad E."/>
            <person name="Sagayaradj S."/>
            <person name="Cavanaugh K."/>
            <person name="Han R."/>
            <person name="Bertier L."/>
            <person name="Beede B."/>
            <person name="Kafkas S."/>
            <person name="Golino D."/>
            <person name="Preece J."/>
            <person name="Michelmore R."/>
        </authorList>
    </citation>
    <scope>NUCLEOTIDE SEQUENCE [LARGE SCALE GENOMIC DNA]</scope>
</reference>
<keyword evidence="2" id="KW-1185">Reference proteome</keyword>
<proteinExistence type="predicted"/>
<accession>A0ACC1A2W7</accession>
<dbReference type="EMBL" id="CM047908">
    <property type="protein sequence ID" value="KAJ0081829.1"/>
    <property type="molecule type" value="Genomic_DNA"/>
</dbReference>
<protein>
    <submittedName>
        <fullName evidence="1">Uncharacterized protein</fullName>
    </submittedName>
</protein>
<name>A0ACC1A2W7_9ROSI</name>
<gene>
    <name evidence="1" type="ORF">Patl1_11724</name>
</gene>
<organism evidence="1 2">
    <name type="scientific">Pistacia atlantica</name>
    <dbReference type="NCBI Taxonomy" id="434234"/>
    <lineage>
        <taxon>Eukaryota</taxon>
        <taxon>Viridiplantae</taxon>
        <taxon>Streptophyta</taxon>
        <taxon>Embryophyta</taxon>
        <taxon>Tracheophyta</taxon>
        <taxon>Spermatophyta</taxon>
        <taxon>Magnoliopsida</taxon>
        <taxon>eudicotyledons</taxon>
        <taxon>Gunneridae</taxon>
        <taxon>Pentapetalae</taxon>
        <taxon>rosids</taxon>
        <taxon>malvids</taxon>
        <taxon>Sapindales</taxon>
        <taxon>Anacardiaceae</taxon>
        <taxon>Pistacia</taxon>
    </lineage>
</organism>
<sequence>MTMILVELLLLYLIQKNGQLVMRVGFLMDNLIPMLKILALK</sequence>
<evidence type="ECO:0000313" key="2">
    <source>
        <dbReference type="Proteomes" id="UP001164250"/>
    </source>
</evidence>
<evidence type="ECO:0000313" key="1">
    <source>
        <dbReference type="EMBL" id="KAJ0081829.1"/>
    </source>
</evidence>